<dbReference type="InterPro" id="IPR036736">
    <property type="entry name" value="ACP-like_sf"/>
</dbReference>
<keyword evidence="2" id="KW-0596">Phosphopantetheine</keyword>
<keyword evidence="3" id="KW-0597">Phosphoprotein</keyword>
<dbReference type="Pfam" id="PF13193">
    <property type="entry name" value="AMP-binding_C"/>
    <property type="match status" value="1"/>
</dbReference>
<dbReference type="PANTHER" id="PTHR45527:SF1">
    <property type="entry name" value="FATTY ACID SYNTHASE"/>
    <property type="match status" value="1"/>
</dbReference>
<dbReference type="InterPro" id="IPR045851">
    <property type="entry name" value="AMP-bd_C_sf"/>
</dbReference>
<dbReference type="Gene3D" id="3.30.559.10">
    <property type="entry name" value="Chloramphenicol acetyltransferase-like domain"/>
    <property type="match status" value="1"/>
</dbReference>
<dbReference type="Gene3D" id="3.30.300.30">
    <property type="match status" value="1"/>
</dbReference>
<dbReference type="PANTHER" id="PTHR45527">
    <property type="entry name" value="NONRIBOSOMAL PEPTIDE SYNTHETASE"/>
    <property type="match status" value="1"/>
</dbReference>
<dbReference type="Gene3D" id="3.40.50.980">
    <property type="match status" value="2"/>
</dbReference>
<dbReference type="Pfam" id="PF00668">
    <property type="entry name" value="Condensation"/>
    <property type="match status" value="1"/>
</dbReference>
<organism evidence="6 7">
    <name type="scientific">Streptomyces durbertensis</name>
    <dbReference type="NCBI Taxonomy" id="2448886"/>
    <lineage>
        <taxon>Bacteria</taxon>
        <taxon>Bacillati</taxon>
        <taxon>Actinomycetota</taxon>
        <taxon>Actinomycetes</taxon>
        <taxon>Kitasatosporales</taxon>
        <taxon>Streptomycetaceae</taxon>
        <taxon>Streptomyces</taxon>
    </lineage>
</organism>
<dbReference type="InterPro" id="IPR025110">
    <property type="entry name" value="AMP-bd_C"/>
</dbReference>
<comment type="caution">
    <text evidence="6">The sequence shown here is derived from an EMBL/GenBank/DDBJ whole genome shotgun (WGS) entry which is preliminary data.</text>
</comment>
<dbReference type="InterPro" id="IPR020845">
    <property type="entry name" value="AMP-binding_CS"/>
</dbReference>
<reference evidence="7" key="1">
    <citation type="journal article" date="2020" name="Syst. Appl. Microbiol.">
        <title>Streptomyces alkaliterrae sp. nov., isolated from an alkaline soil, and emended descriptions of Streptomyces alkaliphilus, Streptomyces calidiresistens and Streptomyces durbertensis.</title>
        <authorList>
            <person name="Swiecimska M."/>
            <person name="Golinska P."/>
            <person name="Nouioui I."/>
            <person name="Wypij M."/>
            <person name="Rai M."/>
            <person name="Sangal V."/>
            <person name="Goodfellow M."/>
        </authorList>
    </citation>
    <scope>NUCLEOTIDE SEQUENCE [LARGE SCALE GENOMIC DNA]</scope>
    <source>
        <strain evidence="7">DSM 104538</strain>
    </source>
</reference>
<dbReference type="SMART" id="SM00823">
    <property type="entry name" value="PKS_PP"/>
    <property type="match status" value="1"/>
</dbReference>
<dbReference type="Pfam" id="PF00550">
    <property type="entry name" value="PP-binding"/>
    <property type="match status" value="1"/>
</dbReference>
<dbReference type="InterPro" id="IPR020806">
    <property type="entry name" value="PKS_PP-bd"/>
</dbReference>
<evidence type="ECO:0000256" key="1">
    <source>
        <dbReference type="ARBA" id="ARBA00001957"/>
    </source>
</evidence>
<dbReference type="PROSITE" id="PS00455">
    <property type="entry name" value="AMP_BINDING"/>
    <property type="match status" value="1"/>
</dbReference>
<proteinExistence type="predicted"/>
<dbReference type="SUPFAM" id="SSF47336">
    <property type="entry name" value="ACP-like"/>
    <property type="match status" value="1"/>
</dbReference>
<accession>A0ABR6EGV0</accession>
<evidence type="ECO:0000259" key="5">
    <source>
        <dbReference type="PROSITE" id="PS50075"/>
    </source>
</evidence>
<dbReference type="RefSeq" id="WP_182855894.1">
    <property type="nucleotide sequence ID" value="NZ_WMLF01000167.1"/>
</dbReference>
<dbReference type="SUPFAM" id="SSF56801">
    <property type="entry name" value="Acetyl-CoA synthetase-like"/>
    <property type="match status" value="1"/>
</dbReference>
<dbReference type="InterPro" id="IPR010071">
    <property type="entry name" value="AA_adenyl_dom"/>
</dbReference>
<evidence type="ECO:0000313" key="7">
    <source>
        <dbReference type="Proteomes" id="UP000766698"/>
    </source>
</evidence>
<dbReference type="EMBL" id="WMLF01000167">
    <property type="protein sequence ID" value="MBB1244537.1"/>
    <property type="molecule type" value="Genomic_DNA"/>
</dbReference>
<dbReference type="Pfam" id="PF00501">
    <property type="entry name" value="AMP-binding"/>
    <property type="match status" value="1"/>
</dbReference>
<dbReference type="Proteomes" id="UP000766698">
    <property type="component" value="Unassembled WGS sequence"/>
</dbReference>
<dbReference type="InterPro" id="IPR001242">
    <property type="entry name" value="Condensation_dom"/>
</dbReference>
<gene>
    <name evidence="6" type="ORF">GL263_13320</name>
</gene>
<sequence>MSEHPLPAPGKAPAADLREGIADIWRGTLGLGEVRDEHHFFDEGGDSVLAVEAATRLRELTGTELDLDILYDYPEFGALTALLTGGTDGTPRPEPRALTGPEERLWITEQLHPGSAVYHIAVRYRFDGALDAARLRAALDALAAEHEALRRHFVKPGVAQAAARVSVPFRWVDGRNVPEASVGELLDTEARVPFDLARPPLLRALLLDQGEAGSQLLLTIHHLVCDGMSLSLLESELQRLYEGGRTCPPDEAADSRRGEAAPGTGAAGPGPGSALDHWRTVLADAPRGLSLPHDLPRPARLGTTGGAHRVTLTDEQLAPVFAFAEQERLSDFMTWLTAYVVGLAAVTGDRDLVVAVPLSAREPAQRDEVGMFVDVLPLRFTLQPGATTRTLARQVRRVVTQALAHRRIPFQTLVEELWPGGERARAPIAQTSLTYLDTSWCGLRLGGHWAEREQLSTGTAKYEVLWQVTRRSRGTVCELEYSADLFTAGRATAVHERLLAAVRDAFATPDGKLPGAVTDVTSTDVTAADPTAAGFTGVHDRVRRHAEERPGATAVQHGADTISYGELDRRARAAAAALRRAGLVRGGVVAVPMERGVAAVTACLGVLYAGGAYLPVDTAQPAGRTREIVAAAAATAAVVADESTAGALADVVPVHRLDELLATDPDLYEPVPLTGADVAYVMCTSGSTGRPKAVVVPHRAVNRLVPDAEFVTFGPGDRVAHVSNPAFDAATFEVWGALAGGGVLVVADREVLLSPARMRAFLAEQRITVMFLTVTLFNQLVDFAPDAFRHLRVLLFGGEKQDVRRLERLFAGQPPARVVNGYGPTENTTFSTTHAVTPRDVAAGVIPLGRPLPRSTAYALDESGYPVPPGGTGELYVGGDGLAHGYLGAPELTAAAFVPDPFATEPGQRLYRTGDQVRVGPDGGFEYVGRFDDQVKVRGHRVELAEVERAVRGQAGVADAVVLSRRTPDGAEILAFVSSGPRPAGTAPLDAASLGTALRAQLPLYMLPTVVVVDRVPVTPNGKADRAALLDTLSPSSRDSNAADATEDTAGQS</sequence>
<dbReference type="SUPFAM" id="SSF52777">
    <property type="entry name" value="CoA-dependent acyltransferases"/>
    <property type="match status" value="2"/>
</dbReference>
<keyword evidence="7" id="KW-1185">Reference proteome</keyword>
<dbReference type="PROSITE" id="PS50075">
    <property type="entry name" value="CARRIER"/>
    <property type="match status" value="1"/>
</dbReference>
<dbReference type="InterPro" id="IPR023213">
    <property type="entry name" value="CAT-like_dom_sf"/>
</dbReference>
<dbReference type="Gene3D" id="3.30.559.30">
    <property type="entry name" value="Nonribosomal peptide synthetase, condensation domain"/>
    <property type="match status" value="1"/>
</dbReference>
<name>A0ABR6EGV0_9ACTN</name>
<feature type="domain" description="Carrier" evidence="5">
    <location>
        <begin position="12"/>
        <end position="87"/>
    </location>
</feature>
<dbReference type="InterPro" id="IPR000873">
    <property type="entry name" value="AMP-dep_synth/lig_dom"/>
</dbReference>
<comment type="cofactor">
    <cofactor evidence="1">
        <name>pantetheine 4'-phosphate</name>
        <dbReference type="ChEBI" id="CHEBI:47942"/>
    </cofactor>
</comment>
<protein>
    <submittedName>
        <fullName evidence="6">Amino acid adenylation domain-containing protein</fullName>
    </submittedName>
</protein>
<evidence type="ECO:0000256" key="2">
    <source>
        <dbReference type="ARBA" id="ARBA00022450"/>
    </source>
</evidence>
<dbReference type="InterPro" id="IPR009081">
    <property type="entry name" value="PP-bd_ACP"/>
</dbReference>
<feature type="region of interest" description="Disordered" evidence="4">
    <location>
        <begin position="1027"/>
        <end position="1053"/>
    </location>
</feature>
<feature type="non-terminal residue" evidence="6">
    <location>
        <position position="1053"/>
    </location>
</feature>
<dbReference type="Gene3D" id="1.10.1200.10">
    <property type="entry name" value="ACP-like"/>
    <property type="match status" value="1"/>
</dbReference>
<evidence type="ECO:0000313" key="6">
    <source>
        <dbReference type="EMBL" id="MBB1244537.1"/>
    </source>
</evidence>
<evidence type="ECO:0000256" key="4">
    <source>
        <dbReference type="SAM" id="MobiDB-lite"/>
    </source>
</evidence>
<dbReference type="NCBIfam" id="TIGR01733">
    <property type="entry name" value="AA-adenyl-dom"/>
    <property type="match status" value="1"/>
</dbReference>
<dbReference type="Gene3D" id="2.30.38.10">
    <property type="entry name" value="Luciferase, Domain 3"/>
    <property type="match status" value="1"/>
</dbReference>
<evidence type="ECO:0000256" key="3">
    <source>
        <dbReference type="ARBA" id="ARBA00022553"/>
    </source>
</evidence>
<feature type="region of interest" description="Disordered" evidence="4">
    <location>
        <begin position="244"/>
        <end position="276"/>
    </location>
</feature>